<dbReference type="Proteomes" id="UP000193380">
    <property type="component" value="Unassembled WGS sequence"/>
</dbReference>
<evidence type="ECO:0000256" key="1">
    <source>
        <dbReference type="SAM" id="Phobius"/>
    </source>
</evidence>
<sequence length="65" mass="7045">MQTAKHHISQGPLRLRKSSESSVTNVNMGLMVGCIVAAVAMLCGVMLYKSKTSGIKYQPLTTFET</sequence>
<organism evidence="2 3">
    <name type="scientific">Oncorhynchus mykiss</name>
    <name type="common">Rainbow trout</name>
    <name type="synonym">Salmo gairdneri</name>
    <dbReference type="NCBI Taxonomy" id="8022"/>
    <lineage>
        <taxon>Eukaryota</taxon>
        <taxon>Metazoa</taxon>
        <taxon>Chordata</taxon>
        <taxon>Craniata</taxon>
        <taxon>Vertebrata</taxon>
        <taxon>Euteleostomi</taxon>
        <taxon>Actinopterygii</taxon>
        <taxon>Neopterygii</taxon>
        <taxon>Teleostei</taxon>
        <taxon>Protacanthopterygii</taxon>
        <taxon>Salmoniformes</taxon>
        <taxon>Salmonidae</taxon>
        <taxon>Salmoninae</taxon>
        <taxon>Oncorhynchus</taxon>
    </lineage>
</organism>
<proteinExistence type="predicted"/>
<dbReference type="STRING" id="8022.A0A060YY60"/>
<reference evidence="2" key="1">
    <citation type="journal article" date="2014" name="Nat. Commun.">
        <title>The rainbow trout genome provides novel insights into evolution after whole-genome duplication in vertebrates.</title>
        <authorList>
            <person name="Berthelot C."/>
            <person name="Brunet F."/>
            <person name="Chalopin D."/>
            <person name="Juanchich A."/>
            <person name="Bernard M."/>
            <person name="Noel B."/>
            <person name="Bento P."/>
            <person name="Da Silva C."/>
            <person name="Labadie K."/>
            <person name="Alberti A."/>
            <person name="Aury J.M."/>
            <person name="Louis A."/>
            <person name="Dehais P."/>
            <person name="Bardou P."/>
            <person name="Montfort J."/>
            <person name="Klopp C."/>
            <person name="Cabau C."/>
            <person name="Gaspin C."/>
            <person name="Thorgaard G.H."/>
            <person name="Boussaha M."/>
            <person name="Quillet E."/>
            <person name="Guyomard R."/>
            <person name="Galiana D."/>
            <person name="Bobe J."/>
            <person name="Volff J.N."/>
            <person name="Genet C."/>
            <person name="Wincker P."/>
            <person name="Jaillon O."/>
            <person name="Roest Crollius H."/>
            <person name="Guiguen Y."/>
        </authorList>
    </citation>
    <scope>NUCLEOTIDE SEQUENCE [LARGE SCALE GENOMIC DNA]</scope>
</reference>
<name>A0A060YY60_ONCMY</name>
<protein>
    <submittedName>
        <fullName evidence="2">Uncharacterized protein</fullName>
    </submittedName>
</protein>
<accession>A0A060YY60</accession>
<keyword evidence="1" id="KW-0812">Transmembrane</keyword>
<feature type="transmembrane region" description="Helical" evidence="1">
    <location>
        <begin position="28"/>
        <end position="48"/>
    </location>
</feature>
<dbReference type="AlphaFoldDB" id="A0A060YY60"/>
<evidence type="ECO:0000313" key="3">
    <source>
        <dbReference type="Proteomes" id="UP000193380"/>
    </source>
</evidence>
<dbReference type="EMBL" id="FR926159">
    <property type="protein sequence ID" value="CDQ96537.1"/>
    <property type="molecule type" value="Genomic_DNA"/>
</dbReference>
<dbReference type="PaxDb" id="8022-A0A060YY60"/>
<keyword evidence="1" id="KW-0472">Membrane</keyword>
<dbReference type="PROSITE" id="PS51257">
    <property type="entry name" value="PROKAR_LIPOPROTEIN"/>
    <property type="match status" value="1"/>
</dbReference>
<reference evidence="2" key="2">
    <citation type="submission" date="2014-03" db="EMBL/GenBank/DDBJ databases">
        <authorList>
            <person name="Genoscope - CEA"/>
        </authorList>
    </citation>
    <scope>NUCLEOTIDE SEQUENCE</scope>
</reference>
<keyword evidence="1" id="KW-1133">Transmembrane helix</keyword>
<evidence type="ECO:0000313" key="2">
    <source>
        <dbReference type="EMBL" id="CDQ96537.1"/>
    </source>
</evidence>
<gene>
    <name evidence="2" type="ORF">GSONMT00056201001</name>
</gene>